<reference evidence="1" key="1">
    <citation type="submission" date="2022-05" db="EMBL/GenBank/DDBJ databases">
        <authorList>
            <person name="Jo J.-H."/>
            <person name="Im W.-T."/>
        </authorList>
    </citation>
    <scope>NUCLEOTIDE SEQUENCE</scope>
    <source>
        <strain evidence="1">SE220</strain>
    </source>
</reference>
<protein>
    <submittedName>
        <fullName evidence="1">Uncharacterized protein</fullName>
    </submittedName>
</protein>
<comment type="caution">
    <text evidence="1">The sequence shown here is derived from an EMBL/GenBank/DDBJ whole genome shotgun (WGS) entry which is preliminary data.</text>
</comment>
<sequence>MTTRSIHWQNPTRDYVLFCADGTEQSVSTVEQEVVDVQGDGKVGLYKVRVLHIMEVAIDGSRSEVAELPDSYAERLADFIAALLLDHAPARHSAEITFDLGGEVRSW</sequence>
<name>A0ABT0RY49_9SPHN</name>
<evidence type="ECO:0000313" key="1">
    <source>
        <dbReference type="EMBL" id="MCL6728530.1"/>
    </source>
</evidence>
<dbReference type="Proteomes" id="UP001165342">
    <property type="component" value="Unassembled WGS sequence"/>
</dbReference>
<accession>A0ABT0RY49</accession>
<proteinExistence type="predicted"/>
<keyword evidence="2" id="KW-1185">Reference proteome</keyword>
<organism evidence="1 2">
    <name type="scientific">Sphingomonas hankyongi</name>
    <dbReference type="NCBI Taxonomy" id="2908209"/>
    <lineage>
        <taxon>Bacteria</taxon>
        <taxon>Pseudomonadati</taxon>
        <taxon>Pseudomonadota</taxon>
        <taxon>Alphaproteobacteria</taxon>
        <taxon>Sphingomonadales</taxon>
        <taxon>Sphingomonadaceae</taxon>
        <taxon>Sphingomonas</taxon>
    </lineage>
</organism>
<dbReference type="RefSeq" id="WP_249830040.1">
    <property type="nucleotide sequence ID" value="NZ_JAMGBE010000001.1"/>
</dbReference>
<dbReference type="EMBL" id="JAMGBE010000001">
    <property type="protein sequence ID" value="MCL6728530.1"/>
    <property type="molecule type" value="Genomic_DNA"/>
</dbReference>
<gene>
    <name evidence="1" type="ORF">LZ538_00480</name>
</gene>
<evidence type="ECO:0000313" key="2">
    <source>
        <dbReference type="Proteomes" id="UP001165342"/>
    </source>
</evidence>